<evidence type="ECO:0000259" key="1">
    <source>
        <dbReference type="Pfam" id="PF20038"/>
    </source>
</evidence>
<sequence>MPVFHKVKEVVPLQDMRLCVRFANGSTKEYDVEKLAARFPQFAALEDEHLFEEVQVDVGGYGIVWNDDLDLSCDELWKNGVDVKTPFDGLMAFSDASELWGLSESALRKAVAYGKIEAGIDARKFGKQWVVTQEAMRREYGNPVEVLR</sequence>
<dbReference type="RefSeq" id="WP_006722320.1">
    <property type="nucleotide sequence ID" value="NZ_CACRTN010000011.1"/>
</dbReference>
<evidence type="ECO:0000313" key="2">
    <source>
        <dbReference type="EMBL" id="RHD57598.1"/>
    </source>
</evidence>
<protein>
    <submittedName>
        <fullName evidence="2">DUF2442 domain-containing protein</fullName>
    </submittedName>
</protein>
<organism evidence="2 3">
    <name type="scientific">Collinsella intestinalis</name>
    <dbReference type="NCBI Taxonomy" id="147207"/>
    <lineage>
        <taxon>Bacteria</taxon>
        <taxon>Bacillati</taxon>
        <taxon>Actinomycetota</taxon>
        <taxon>Coriobacteriia</taxon>
        <taxon>Coriobacteriales</taxon>
        <taxon>Coriobacteriaceae</taxon>
        <taxon>Collinsella</taxon>
    </lineage>
</organism>
<dbReference type="Pfam" id="PF10387">
    <property type="entry name" value="DUF2442"/>
    <property type="match status" value="1"/>
</dbReference>
<dbReference type="InterPro" id="IPR036782">
    <property type="entry name" value="NE0471-like_N"/>
</dbReference>
<feature type="domain" description="Helix-turn-helix" evidence="1">
    <location>
        <begin position="88"/>
        <end position="142"/>
    </location>
</feature>
<dbReference type="AlphaFoldDB" id="A0A414G053"/>
<name>A0A414G053_9ACTN</name>
<dbReference type="InterPro" id="IPR018841">
    <property type="entry name" value="DUF2442"/>
</dbReference>
<comment type="caution">
    <text evidence="2">The sequence shown here is derived from an EMBL/GenBank/DDBJ whole genome shotgun (WGS) entry which is preliminary data.</text>
</comment>
<dbReference type="EMBL" id="QSJI01000001">
    <property type="protein sequence ID" value="RHD57598.1"/>
    <property type="molecule type" value="Genomic_DNA"/>
</dbReference>
<dbReference type="InterPro" id="IPR045403">
    <property type="entry name" value="HTH_59_Firmicutes_type"/>
</dbReference>
<dbReference type="Pfam" id="PF20038">
    <property type="entry name" value="HTH_59"/>
    <property type="match status" value="1"/>
</dbReference>
<proteinExistence type="predicted"/>
<dbReference type="Proteomes" id="UP000286050">
    <property type="component" value="Unassembled WGS sequence"/>
</dbReference>
<evidence type="ECO:0000313" key="3">
    <source>
        <dbReference type="Proteomes" id="UP000286050"/>
    </source>
</evidence>
<accession>A0A414G053</accession>
<reference evidence="2 3" key="1">
    <citation type="submission" date="2018-08" db="EMBL/GenBank/DDBJ databases">
        <title>A genome reference for cultivated species of the human gut microbiota.</title>
        <authorList>
            <person name="Zou Y."/>
            <person name="Xue W."/>
            <person name="Luo G."/>
        </authorList>
    </citation>
    <scope>NUCLEOTIDE SEQUENCE [LARGE SCALE GENOMIC DNA]</scope>
    <source>
        <strain evidence="2 3">AM30-5LB</strain>
    </source>
</reference>
<gene>
    <name evidence="2" type="ORF">DW787_01810</name>
</gene>
<dbReference type="SUPFAM" id="SSF143880">
    <property type="entry name" value="NE0471 N-terminal domain-like"/>
    <property type="match status" value="1"/>
</dbReference>
<dbReference type="Gene3D" id="3.30.2020.10">
    <property type="entry name" value="NE0471-like N-terminal domain"/>
    <property type="match status" value="1"/>
</dbReference>